<feature type="domain" description="Type I restriction enzyme R protein N-terminal" evidence="1">
    <location>
        <begin position="45"/>
        <end position="108"/>
    </location>
</feature>
<reference evidence="2 4" key="1">
    <citation type="submission" date="2014-08" db="EMBL/GenBank/DDBJ databases">
        <authorList>
            <person name="Wibberg D."/>
        </authorList>
    </citation>
    <scope>NUCLEOTIDE SEQUENCE [LARGE SCALE GENOMIC DNA]</scope>
    <source>
        <strain evidence="4">ING2-E5B</strain>
    </source>
</reference>
<dbReference type="AlphaFoldDB" id="A0A098C2U5"/>
<dbReference type="EMBL" id="LN515532">
    <property type="protein sequence ID" value="CEA16998.1"/>
    <property type="molecule type" value="Genomic_DNA"/>
</dbReference>
<evidence type="ECO:0000259" key="1">
    <source>
        <dbReference type="Pfam" id="PF13588"/>
    </source>
</evidence>
<dbReference type="KEGG" id="pbt:ING2E5B_2271"/>
<dbReference type="Gene3D" id="3.90.1570.30">
    <property type="match status" value="1"/>
</dbReference>
<dbReference type="HOGENOM" id="CLU_890503_0_0_10"/>
<dbReference type="OrthoDB" id="2656488at2"/>
<name>A0A098C2U5_9BACT</name>
<dbReference type="InterPro" id="IPR029464">
    <property type="entry name" value="HSDR_N"/>
</dbReference>
<keyword evidence="4" id="KW-1185">Reference proteome</keyword>
<sequence>MNNEKWNEICFLLSDNIRTDISENDFEQNVVQALRVLDWKEYSGDIEIRPSFQIGAANRITPDFVIKSSDNKKLFVIEIKQPNIPLNSKFQQQLFSYMRQLRLEYGILIGQGIQIFYDGDLTNQDDPILLETIKFTKDDEKGLKFVELFAKESFNQESLKAFTLNGLKKINRREEHKNLTEKILSESYQEKISELIKQDFLNEYDGELIESVLKELKIEIKNKNTEITQTEFPKSQFKEQRIIDYSNGILPIELNPSSESDFKRRLLLTKTAYITIFYKNGTSKQKVWNAQRFRESSGVLGNLRSRPEFRNGEWQKLGIEKVLVSIDK</sequence>
<protein>
    <recommendedName>
        <fullName evidence="1">Type I restriction enzyme R protein N-terminal domain-containing protein</fullName>
    </recommendedName>
</protein>
<dbReference type="STRING" id="1562970.ING2E5B_2003"/>
<dbReference type="EMBL" id="LN515532">
    <property type="protein sequence ID" value="CEA16733.1"/>
    <property type="molecule type" value="Genomic_DNA"/>
</dbReference>
<organism evidence="2 4">
    <name type="scientific">Fermentimonas caenicola</name>
    <dbReference type="NCBI Taxonomy" id="1562970"/>
    <lineage>
        <taxon>Bacteria</taxon>
        <taxon>Pseudomonadati</taxon>
        <taxon>Bacteroidota</taxon>
        <taxon>Bacteroidia</taxon>
        <taxon>Bacteroidales</taxon>
        <taxon>Dysgonomonadaceae</taxon>
        <taxon>Fermentimonas</taxon>
    </lineage>
</organism>
<evidence type="ECO:0000313" key="3">
    <source>
        <dbReference type="EMBL" id="CEA16998.1"/>
    </source>
</evidence>
<dbReference type="KEGG" id="pbt:ING2E5B_2003"/>
<evidence type="ECO:0000313" key="4">
    <source>
        <dbReference type="Proteomes" id="UP000032417"/>
    </source>
</evidence>
<evidence type="ECO:0000313" key="2">
    <source>
        <dbReference type="EMBL" id="CEA16733.1"/>
    </source>
</evidence>
<gene>
    <name evidence="2" type="ORF">ING2E5B_2003</name>
    <name evidence="3" type="ORF">ING2E5B_2271</name>
</gene>
<accession>A0A098C2U5</accession>
<proteinExistence type="predicted"/>
<dbReference type="PATRIC" id="fig|1562970.3.peg.1978"/>
<dbReference type="Proteomes" id="UP000032417">
    <property type="component" value="Chromosome 1"/>
</dbReference>
<dbReference type="Pfam" id="PF13588">
    <property type="entry name" value="HSDR_N_2"/>
    <property type="match status" value="1"/>
</dbReference>